<dbReference type="RefSeq" id="WP_369722537.1">
    <property type="nucleotide sequence ID" value="NZ_CP165734.1"/>
</dbReference>
<name>A0AB39XLJ5_9BRAD</name>
<dbReference type="EMBL" id="CP165734">
    <property type="protein sequence ID" value="XDV58061.1"/>
    <property type="molecule type" value="Genomic_DNA"/>
</dbReference>
<gene>
    <name evidence="1" type="ORF">AB8Z38_00325</name>
</gene>
<evidence type="ECO:0000313" key="1">
    <source>
        <dbReference type="EMBL" id="XDV58061.1"/>
    </source>
</evidence>
<reference evidence="1" key="1">
    <citation type="submission" date="2024-08" db="EMBL/GenBank/DDBJ databases">
        <authorList>
            <person name="Chaddad Z."/>
            <person name="Lamrabet M."/>
            <person name="Bouhnik O."/>
            <person name="Alami S."/>
            <person name="Wipf D."/>
            <person name="Courty P.E."/>
            <person name="Missbah El Idrissi M."/>
        </authorList>
    </citation>
    <scope>NUCLEOTIDE SEQUENCE</scope>
    <source>
        <strain evidence="1">LLZ17</strain>
    </source>
</reference>
<sequence>MNGPFDSAKPQSLTLVPIEFAPLCPAPQLLPGESLDQYRALQAVIFQDIAPRSAIEWLLAIDIAALSWEMQRYRVLRHRLLNTYRQKAIEMALRRIDMVAIAPDLQDMAEFYTLQNARDWQHDPIAANDIESRLAAYGFDQHAVSMEVYVQAREVLSLFESLLNGAQLRRLLLLKELHNFRRSIGTKSLPPS</sequence>
<accession>A0AB39XLJ5</accession>
<dbReference type="AlphaFoldDB" id="A0AB39XLJ5"/>
<organism evidence="1">
    <name type="scientific">Bradyrhizobium sp. LLZ17</name>
    <dbReference type="NCBI Taxonomy" id="3239388"/>
    <lineage>
        <taxon>Bacteria</taxon>
        <taxon>Pseudomonadati</taxon>
        <taxon>Pseudomonadota</taxon>
        <taxon>Alphaproteobacteria</taxon>
        <taxon>Hyphomicrobiales</taxon>
        <taxon>Nitrobacteraceae</taxon>
        <taxon>Bradyrhizobium</taxon>
    </lineage>
</organism>
<protein>
    <submittedName>
        <fullName evidence="1">Uncharacterized protein</fullName>
    </submittedName>
</protein>
<proteinExistence type="predicted"/>